<dbReference type="InterPro" id="IPR012373">
    <property type="entry name" value="Ferrdict_sens_TM"/>
</dbReference>
<dbReference type="STRING" id="700598.Niako_3700"/>
<feature type="domain" description="FecR protein" evidence="2">
    <location>
        <begin position="154"/>
        <end position="242"/>
    </location>
</feature>
<dbReference type="EMBL" id="CP003178">
    <property type="protein sequence ID" value="AEV99998.1"/>
    <property type="molecule type" value="Genomic_DNA"/>
</dbReference>
<sequence>MHWGFVNNSVYHLWKSTCMPSKEIDRQLLYQYIEGNCSKDQLIQIKEYLTDEAYRNSLHSFMQEEWEWLSNAAFPALPGMPEQYARFRFYLARRDKGITEEEPVKGVRVRRLHVIYAAAAAVILLIAGNWLWRAFVDKRSKQLAAKELYFHNEPGHQTTLLLPDSSRVYLGAASTLRFKQSTDGNRLVLLEGQAYFEVKHDERCSFTVKTGSITTVDIGTAFNVRCYPGDANIEVTVTSGKVGVHKDGTQLAVLDPGKRLQYDTVSKSYDVTAIANANVAGGWRNGVLTFSKQPLKGVTDELQRYYGIRFRYTSPSAEKILITTVLDNKTLEDALDIITLTAGIQFTRQGTLIVLK</sequence>
<dbReference type="PANTHER" id="PTHR30273:SF2">
    <property type="entry name" value="PROTEIN FECR"/>
    <property type="match status" value="1"/>
</dbReference>
<accession>G8TQ04</accession>
<reference evidence="4 5" key="1">
    <citation type="submission" date="2011-12" db="EMBL/GenBank/DDBJ databases">
        <title>The complete genome of Niastella koreensis GR20-10.</title>
        <authorList>
            <consortium name="US DOE Joint Genome Institute (JGI-PGF)"/>
            <person name="Lucas S."/>
            <person name="Han J."/>
            <person name="Lapidus A."/>
            <person name="Bruce D."/>
            <person name="Goodwin L."/>
            <person name="Pitluck S."/>
            <person name="Peters L."/>
            <person name="Kyrpides N."/>
            <person name="Mavromatis K."/>
            <person name="Ivanova N."/>
            <person name="Mikhailova N."/>
            <person name="Davenport K."/>
            <person name="Saunders E."/>
            <person name="Detter J.C."/>
            <person name="Tapia R."/>
            <person name="Han C."/>
            <person name="Land M."/>
            <person name="Hauser L."/>
            <person name="Markowitz V."/>
            <person name="Cheng J.-F."/>
            <person name="Hugenholtz P."/>
            <person name="Woyke T."/>
            <person name="Wu D."/>
            <person name="Tindall B."/>
            <person name="Pomrenke H."/>
            <person name="Brambilla E."/>
            <person name="Klenk H.-P."/>
            <person name="Eisen J.A."/>
        </authorList>
    </citation>
    <scope>NUCLEOTIDE SEQUENCE [LARGE SCALE GENOMIC DNA]</scope>
    <source>
        <strain evidence="5">DSM 17620 / KACC 11465 / NBRC 106392 / GR20-10</strain>
    </source>
</reference>
<keyword evidence="1" id="KW-0472">Membrane</keyword>
<dbReference type="InterPro" id="IPR032508">
    <property type="entry name" value="FecR_C"/>
</dbReference>
<keyword evidence="1" id="KW-0812">Transmembrane</keyword>
<dbReference type="GO" id="GO:0016989">
    <property type="term" value="F:sigma factor antagonist activity"/>
    <property type="evidence" value="ECO:0007669"/>
    <property type="project" value="TreeGrafter"/>
</dbReference>
<feature type="domain" description="Protein FecR C-terminal" evidence="3">
    <location>
        <begin position="288"/>
        <end position="354"/>
    </location>
</feature>
<dbReference type="PIRSF" id="PIRSF018266">
    <property type="entry name" value="FecR"/>
    <property type="match status" value="1"/>
</dbReference>
<dbReference type="AlphaFoldDB" id="G8TQ04"/>
<keyword evidence="1" id="KW-1133">Transmembrane helix</keyword>
<name>G8TQ04_NIAKG</name>
<proteinExistence type="predicted"/>
<dbReference type="Gene3D" id="3.55.50.30">
    <property type="match status" value="1"/>
</dbReference>
<dbReference type="Gene3D" id="2.60.120.1440">
    <property type="match status" value="1"/>
</dbReference>
<dbReference type="InterPro" id="IPR006860">
    <property type="entry name" value="FecR"/>
</dbReference>
<evidence type="ECO:0000313" key="5">
    <source>
        <dbReference type="Proteomes" id="UP000005438"/>
    </source>
</evidence>
<evidence type="ECO:0000256" key="1">
    <source>
        <dbReference type="SAM" id="Phobius"/>
    </source>
</evidence>
<dbReference type="KEGG" id="nko:Niako_3700"/>
<dbReference type="eggNOG" id="COG3712">
    <property type="taxonomic scope" value="Bacteria"/>
</dbReference>
<dbReference type="Proteomes" id="UP000005438">
    <property type="component" value="Chromosome"/>
</dbReference>
<evidence type="ECO:0000259" key="3">
    <source>
        <dbReference type="Pfam" id="PF16344"/>
    </source>
</evidence>
<organism evidence="4 5">
    <name type="scientific">Niastella koreensis (strain DSM 17620 / KACC 11465 / NBRC 106392 / GR20-10)</name>
    <dbReference type="NCBI Taxonomy" id="700598"/>
    <lineage>
        <taxon>Bacteria</taxon>
        <taxon>Pseudomonadati</taxon>
        <taxon>Bacteroidota</taxon>
        <taxon>Chitinophagia</taxon>
        <taxon>Chitinophagales</taxon>
        <taxon>Chitinophagaceae</taxon>
        <taxon>Niastella</taxon>
    </lineage>
</organism>
<evidence type="ECO:0000313" key="4">
    <source>
        <dbReference type="EMBL" id="AEV99998.1"/>
    </source>
</evidence>
<evidence type="ECO:0000259" key="2">
    <source>
        <dbReference type="Pfam" id="PF04773"/>
    </source>
</evidence>
<protein>
    <submittedName>
        <fullName evidence="4">Anti-FecI sigma factor, FecR</fullName>
    </submittedName>
</protein>
<dbReference type="Pfam" id="PF04773">
    <property type="entry name" value="FecR"/>
    <property type="match status" value="1"/>
</dbReference>
<dbReference type="PANTHER" id="PTHR30273">
    <property type="entry name" value="PERIPLASMIC SIGNAL SENSOR AND SIGMA FACTOR ACTIVATOR FECR-RELATED"/>
    <property type="match status" value="1"/>
</dbReference>
<dbReference type="HOGENOM" id="CLU_050192_2_3_10"/>
<gene>
    <name evidence="4" type="ordered locus">Niako_3700</name>
</gene>
<dbReference type="OrthoDB" id="1119382at2"/>
<feature type="transmembrane region" description="Helical" evidence="1">
    <location>
        <begin position="114"/>
        <end position="132"/>
    </location>
</feature>
<dbReference type="Pfam" id="PF16344">
    <property type="entry name" value="FecR_C"/>
    <property type="match status" value="1"/>
</dbReference>